<reference evidence="3 4" key="1">
    <citation type="submission" date="2019-02" db="EMBL/GenBank/DDBJ databases">
        <title>Deep-cultivation of Planctomycetes and their phenomic and genomic characterization uncovers novel biology.</title>
        <authorList>
            <person name="Wiegand S."/>
            <person name="Jogler M."/>
            <person name="Boedeker C."/>
            <person name="Pinto D."/>
            <person name="Vollmers J."/>
            <person name="Rivas-Marin E."/>
            <person name="Kohn T."/>
            <person name="Peeters S.H."/>
            <person name="Heuer A."/>
            <person name="Rast P."/>
            <person name="Oberbeckmann S."/>
            <person name="Bunk B."/>
            <person name="Jeske O."/>
            <person name="Meyerdierks A."/>
            <person name="Storesund J.E."/>
            <person name="Kallscheuer N."/>
            <person name="Luecker S."/>
            <person name="Lage O.M."/>
            <person name="Pohl T."/>
            <person name="Merkel B.J."/>
            <person name="Hornburger P."/>
            <person name="Mueller R.-W."/>
            <person name="Bruemmer F."/>
            <person name="Labrenz M."/>
            <person name="Spormann A.M."/>
            <person name="Op Den Camp H."/>
            <person name="Overmann J."/>
            <person name="Amann R."/>
            <person name="Jetten M.S.M."/>
            <person name="Mascher T."/>
            <person name="Medema M.H."/>
            <person name="Devos D.P."/>
            <person name="Kaster A.-K."/>
            <person name="Ovreas L."/>
            <person name="Rohde M."/>
            <person name="Galperin M.Y."/>
            <person name="Jogler C."/>
        </authorList>
    </citation>
    <scope>NUCLEOTIDE SEQUENCE [LARGE SCALE GENOMIC DNA]</scope>
    <source>
        <strain evidence="3 4">Enr8</strain>
    </source>
</reference>
<name>A0A5C5VMP5_9BACT</name>
<dbReference type="GO" id="GO:0006412">
    <property type="term" value="P:translation"/>
    <property type="evidence" value="ECO:0007669"/>
    <property type="project" value="InterPro"/>
</dbReference>
<dbReference type="InterPro" id="IPR014719">
    <property type="entry name" value="Ribosomal_bL12_C/ClpS-like"/>
</dbReference>
<keyword evidence="1" id="KW-0472">Membrane</keyword>
<feature type="domain" description="Large ribosomal subunit protein bL12 C-terminal" evidence="2">
    <location>
        <begin position="22"/>
        <end position="52"/>
    </location>
</feature>
<feature type="transmembrane region" description="Helical" evidence="1">
    <location>
        <begin position="63"/>
        <end position="87"/>
    </location>
</feature>
<organism evidence="3 4">
    <name type="scientific">Blastopirellula retiformator</name>
    <dbReference type="NCBI Taxonomy" id="2527970"/>
    <lineage>
        <taxon>Bacteria</taxon>
        <taxon>Pseudomonadati</taxon>
        <taxon>Planctomycetota</taxon>
        <taxon>Planctomycetia</taxon>
        <taxon>Pirellulales</taxon>
        <taxon>Pirellulaceae</taxon>
        <taxon>Blastopirellula</taxon>
    </lineage>
</organism>
<evidence type="ECO:0000256" key="1">
    <source>
        <dbReference type="SAM" id="Phobius"/>
    </source>
</evidence>
<dbReference type="GO" id="GO:0003735">
    <property type="term" value="F:structural constituent of ribosome"/>
    <property type="evidence" value="ECO:0007669"/>
    <property type="project" value="InterPro"/>
</dbReference>
<dbReference type="AlphaFoldDB" id="A0A5C5VMP5"/>
<dbReference type="EMBL" id="SJPF01000001">
    <property type="protein sequence ID" value="TWT39280.1"/>
    <property type="molecule type" value="Genomic_DNA"/>
</dbReference>
<gene>
    <name evidence="3" type="ORF">Enr8_09780</name>
</gene>
<keyword evidence="1" id="KW-1133">Transmembrane helix</keyword>
<dbReference type="Pfam" id="PF00542">
    <property type="entry name" value="Ribosomal_L12"/>
    <property type="match status" value="1"/>
</dbReference>
<keyword evidence="4" id="KW-1185">Reference proteome</keyword>
<evidence type="ECO:0000259" key="2">
    <source>
        <dbReference type="Pfam" id="PF00542"/>
    </source>
</evidence>
<dbReference type="OrthoDB" id="214992at2"/>
<proteinExistence type="predicted"/>
<evidence type="ECO:0000313" key="4">
    <source>
        <dbReference type="Proteomes" id="UP000318878"/>
    </source>
</evidence>
<keyword evidence="1" id="KW-0812">Transmembrane</keyword>
<dbReference type="Gene3D" id="3.30.1390.10">
    <property type="match status" value="1"/>
</dbReference>
<evidence type="ECO:0000313" key="3">
    <source>
        <dbReference type="EMBL" id="TWT39280.1"/>
    </source>
</evidence>
<dbReference type="Proteomes" id="UP000318878">
    <property type="component" value="Unassembled WGS sequence"/>
</dbReference>
<dbReference type="RefSeq" id="WP_146429462.1">
    <property type="nucleotide sequence ID" value="NZ_SJPF01000001.1"/>
</dbReference>
<sequence length="88" mass="9373">MDVENESPDGQLDEIKRLLKEGQKIAAIKMLREETGRGLKESKELVEQIEAKMVADGELDKPTGVGCSGMILLGAATIGAGTAAWLFA</sequence>
<comment type="caution">
    <text evidence="3">The sequence shown here is derived from an EMBL/GenBank/DDBJ whole genome shotgun (WGS) entry which is preliminary data.</text>
</comment>
<protein>
    <recommendedName>
        <fullName evidence="2">Large ribosomal subunit protein bL12 C-terminal domain-containing protein</fullName>
    </recommendedName>
</protein>
<dbReference type="SUPFAM" id="SSF54736">
    <property type="entry name" value="ClpS-like"/>
    <property type="match status" value="1"/>
</dbReference>
<accession>A0A5C5VMP5</accession>
<dbReference type="InterPro" id="IPR013823">
    <property type="entry name" value="Ribosomal_bL12_C"/>
</dbReference>